<dbReference type="EMBL" id="FSQW01000001">
    <property type="protein sequence ID" value="SIN67872.1"/>
    <property type="molecule type" value="Genomic_DNA"/>
</dbReference>
<sequence>MGTRQMKTGQIASGLGKWIVVVAIIQILPPLALAEPAAIAPSDWTRSQNGEMTVYRSGTGREAMIFRNVADVTDPALAVKLIADGLTARANIVVTSRARSESGLAIHDIEYQSRNIVMKGKVIGVRQADGKFLVLAHLAPRSEPGLTERLQTSTEKMASLASAGPNMASHPAKLATAVPAATGKSVPASEILFDLSYNYGVGGAAYPVYDLVALYKDGTAAKLGGYPVDGVDFAALRRNSKGGIGQRRQSGGQIVVNWSDGDSSKLKRTVGPPRPLPGPQALVGRFQAIGGGGNTALGGSVLTAQVKQFTFAADGRFSHASTTSVSSNAAVGGSRSGTAGRWTLNGPTLTLAYNDGRTIRTSVFYSGSRKATARNGRFGVLWIGGEDFRRTR</sequence>
<name>A0A1N6DAP2_9SPHN</name>
<evidence type="ECO:0000313" key="2">
    <source>
        <dbReference type="Proteomes" id="UP000185192"/>
    </source>
</evidence>
<organism evidence="1 2">
    <name type="scientific">Parasphingorhabdus marina DSM 22363</name>
    <dbReference type="NCBI Taxonomy" id="1123272"/>
    <lineage>
        <taxon>Bacteria</taxon>
        <taxon>Pseudomonadati</taxon>
        <taxon>Pseudomonadota</taxon>
        <taxon>Alphaproteobacteria</taxon>
        <taxon>Sphingomonadales</taxon>
        <taxon>Sphingomonadaceae</taxon>
        <taxon>Parasphingorhabdus</taxon>
    </lineage>
</organism>
<reference evidence="2" key="1">
    <citation type="submission" date="2016-11" db="EMBL/GenBank/DDBJ databases">
        <authorList>
            <person name="Varghese N."/>
            <person name="Submissions S."/>
        </authorList>
    </citation>
    <scope>NUCLEOTIDE SEQUENCE [LARGE SCALE GENOMIC DNA]</scope>
    <source>
        <strain evidence="2">DSM 22363</strain>
    </source>
</reference>
<accession>A0A1N6DAP2</accession>
<proteinExistence type="predicted"/>
<protein>
    <submittedName>
        <fullName evidence="1">Uncharacterized protein</fullName>
    </submittedName>
</protein>
<keyword evidence="2" id="KW-1185">Reference proteome</keyword>
<dbReference type="Proteomes" id="UP000185192">
    <property type="component" value="Unassembled WGS sequence"/>
</dbReference>
<evidence type="ECO:0000313" key="1">
    <source>
        <dbReference type="EMBL" id="SIN67872.1"/>
    </source>
</evidence>
<dbReference type="AlphaFoldDB" id="A0A1N6DAP2"/>
<gene>
    <name evidence="1" type="ORF">SAMN02745824_1765</name>
</gene>